<protein>
    <submittedName>
        <fullName evidence="3">P1 family peptidase</fullName>
    </submittedName>
</protein>
<organism evidence="3 4">
    <name type="scientific">Sphingomonas colocasiae</name>
    <dbReference type="NCBI Taxonomy" id="1848973"/>
    <lineage>
        <taxon>Bacteria</taxon>
        <taxon>Pseudomonadati</taxon>
        <taxon>Pseudomonadota</taxon>
        <taxon>Alphaproteobacteria</taxon>
        <taxon>Sphingomonadales</taxon>
        <taxon>Sphingomonadaceae</taxon>
        <taxon>Sphingomonas</taxon>
    </lineage>
</organism>
<evidence type="ECO:0000256" key="2">
    <source>
        <dbReference type="SAM" id="SignalP"/>
    </source>
</evidence>
<accession>A0ABS7PRZ2</accession>
<gene>
    <name evidence="3" type="ORF">K7G82_17525</name>
</gene>
<dbReference type="SUPFAM" id="SSF56266">
    <property type="entry name" value="DmpA/ArgJ-like"/>
    <property type="match status" value="1"/>
</dbReference>
<name>A0ABS7PRZ2_9SPHN</name>
<reference evidence="3 4" key="1">
    <citation type="submission" date="2021-08" db="EMBL/GenBank/DDBJ databases">
        <authorList>
            <person name="Tuo L."/>
        </authorList>
    </citation>
    <scope>NUCLEOTIDE SEQUENCE [LARGE SCALE GENOMIC DNA]</scope>
    <source>
        <strain evidence="3 4">JCM 31229</strain>
    </source>
</reference>
<evidence type="ECO:0000313" key="4">
    <source>
        <dbReference type="Proteomes" id="UP000706039"/>
    </source>
</evidence>
<dbReference type="EMBL" id="JAINVV010000008">
    <property type="protein sequence ID" value="MBY8824108.1"/>
    <property type="molecule type" value="Genomic_DNA"/>
</dbReference>
<sequence length="404" mass="42183">MNILRLTAALAIGLAASAAAAQAPRARDLGVPFHGDPGPFNAITDVPGVEVGHSTIIQGDGELKRGDGPVRTGVTAILPRGKDSAVPVFGGWATANAAGEMTGTTWLEERGSFDGPVMITNTHSVGVVRDAAVKWLVDKKACCLFFTPVVAETWDGYLNDVDGFHVKPEHATEALATARSGRVTEGNVGGGTGMVCAGFKGGIGTSSRKVEIGGKSYTVGVLVQCNYGSRQLLRIGGAPVGQDLATRYLPCSDLPGAAPYKPARKCEPISRQPYEPEGSIIVVIATDAPLLPHQLKRVAKRPTQAIGRMGDISHNLSGDIFIAFSTANAEALNESAPGVQAISAISNSEITKIFEAAVDATEEAIVNSMIAAKTMTGRDGVTVYALPHDELRTILAKYGRTAKK</sequence>
<comment type="caution">
    <text evidence="3">The sequence shown here is derived from an EMBL/GenBank/DDBJ whole genome shotgun (WGS) entry which is preliminary data.</text>
</comment>
<dbReference type="InterPro" id="IPR005321">
    <property type="entry name" value="Peptidase_S58_DmpA"/>
</dbReference>
<keyword evidence="2" id="KW-0732">Signal</keyword>
<keyword evidence="4" id="KW-1185">Reference proteome</keyword>
<dbReference type="InterPro" id="IPR016117">
    <property type="entry name" value="ArgJ-like_dom_sf"/>
</dbReference>
<dbReference type="Gene3D" id="3.60.70.12">
    <property type="entry name" value="L-amino peptidase D-ALA esterase/amidase"/>
    <property type="match status" value="1"/>
</dbReference>
<dbReference type="PANTHER" id="PTHR36512:SF3">
    <property type="entry name" value="BLR5678 PROTEIN"/>
    <property type="match status" value="1"/>
</dbReference>
<dbReference type="CDD" id="cd02253">
    <property type="entry name" value="DmpA"/>
    <property type="match status" value="1"/>
</dbReference>
<comment type="similarity">
    <text evidence="1">Belongs to the peptidase S58 family.</text>
</comment>
<feature type="signal peptide" evidence="2">
    <location>
        <begin position="1"/>
        <end position="21"/>
    </location>
</feature>
<dbReference type="Pfam" id="PF03576">
    <property type="entry name" value="Peptidase_S58"/>
    <property type="match status" value="1"/>
</dbReference>
<proteinExistence type="inferred from homology"/>
<dbReference type="PANTHER" id="PTHR36512">
    <property type="entry name" value="D-AMINOPEPTIDASE"/>
    <property type="match status" value="1"/>
</dbReference>
<evidence type="ECO:0000313" key="3">
    <source>
        <dbReference type="EMBL" id="MBY8824108.1"/>
    </source>
</evidence>
<feature type="chain" id="PRO_5047016738" evidence="2">
    <location>
        <begin position="22"/>
        <end position="404"/>
    </location>
</feature>
<dbReference type="Proteomes" id="UP000706039">
    <property type="component" value="Unassembled WGS sequence"/>
</dbReference>
<evidence type="ECO:0000256" key="1">
    <source>
        <dbReference type="ARBA" id="ARBA00007068"/>
    </source>
</evidence>